<evidence type="ECO:0000256" key="5">
    <source>
        <dbReference type="ARBA" id="ARBA00023064"/>
    </source>
</evidence>
<dbReference type="AlphaFoldDB" id="A0AAU9LEM3"/>
<evidence type="ECO:0000259" key="7">
    <source>
        <dbReference type="SMART" id="SM01350"/>
    </source>
</evidence>
<dbReference type="InterPro" id="IPR006183">
    <property type="entry name" value="Pgluconate_DH"/>
</dbReference>
<dbReference type="PANTHER" id="PTHR11811">
    <property type="entry name" value="6-PHOSPHOGLUCONATE DEHYDROGENASE"/>
    <property type="match status" value="1"/>
</dbReference>
<evidence type="ECO:0000313" key="8">
    <source>
        <dbReference type="EMBL" id="CAH1413211.1"/>
    </source>
</evidence>
<keyword evidence="9" id="KW-1185">Reference proteome</keyword>
<dbReference type="Proteomes" id="UP001157418">
    <property type="component" value="Unassembled WGS sequence"/>
</dbReference>
<gene>
    <name evidence="8" type="ORF">LVIROSA_LOCUS1181</name>
</gene>
<evidence type="ECO:0000313" key="9">
    <source>
        <dbReference type="Proteomes" id="UP001157418"/>
    </source>
</evidence>
<dbReference type="SUPFAM" id="SSF48179">
    <property type="entry name" value="6-phosphogluconate dehydrogenase C-terminal domain-like"/>
    <property type="match status" value="1"/>
</dbReference>
<dbReference type="Pfam" id="PF00393">
    <property type="entry name" value="6PGD"/>
    <property type="match status" value="1"/>
</dbReference>
<comment type="pathway">
    <text evidence="1">Carbohydrate degradation; pentose phosphate pathway; D-ribulose 5-phosphate from D-glucose 6-phosphate (oxidative stage): step 3/3.</text>
</comment>
<evidence type="ECO:0000256" key="4">
    <source>
        <dbReference type="ARBA" id="ARBA00023002"/>
    </source>
</evidence>
<keyword evidence="5" id="KW-0311">Gluconate utilization</keyword>
<proteinExistence type="inferred from homology"/>
<dbReference type="EMBL" id="CAKMRJ010000001">
    <property type="protein sequence ID" value="CAH1413211.1"/>
    <property type="molecule type" value="Genomic_DNA"/>
</dbReference>
<feature type="domain" description="6-phosphogluconate dehydrogenase C-terminal" evidence="7">
    <location>
        <begin position="76"/>
        <end position="172"/>
    </location>
</feature>
<dbReference type="GO" id="GO:0019521">
    <property type="term" value="P:D-gluconate metabolic process"/>
    <property type="evidence" value="ECO:0007669"/>
    <property type="project" value="UniProtKB-KW"/>
</dbReference>
<keyword evidence="6" id="KW-0570">Pentose shunt</keyword>
<evidence type="ECO:0000256" key="1">
    <source>
        <dbReference type="ARBA" id="ARBA00004874"/>
    </source>
</evidence>
<dbReference type="Gene3D" id="1.10.1040.10">
    <property type="entry name" value="N-(1-d-carboxylethyl)-l-norvaline Dehydrogenase, domain 2"/>
    <property type="match status" value="2"/>
</dbReference>
<protein>
    <recommendedName>
        <fullName evidence="3">phosphogluconate dehydrogenase (NADP(+)-dependent, decarboxylating)</fullName>
        <ecNumber evidence="3">1.1.1.44</ecNumber>
    </recommendedName>
</protein>
<dbReference type="EC" id="1.1.1.44" evidence="3"/>
<evidence type="ECO:0000256" key="6">
    <source>
        <dbReference type="ARBA" id="ARBA00023126"/>
    </source>
</evidence>
<dbReference type="InterPro" id="IPR008927">
    <property type="entry name" value="6-PGluconate_DH-like_C_sf"/>
</dbReference>
<evidence type="ECO:0000256" key="3">
    <source>
        <dbReference type="ARBA" id="ARBA00013011"/>
    </source>
</evidence>
<dbReference type="GO" id="GO:0004616">
    <property type="term" value="F:phosphogluconate dehydrogenase (decarboxylating) activity"/>
    <property type="evidence" value="ECO:0007669"/>
    <property type="project" value="UniProtKB-EC"/>
</dbReference>
<keyword evidence="4" id="KW-0560">Oxidoreductase</keyword>
<evidence type="ECO:0000256" key="2">
    <source>
        <dbReference type="ARBA" id="ARBA00008419"/>
    </source>
</evidence>
<dbReference type="SMART" id="SM01350">
    <property type="entry name" value="6PGD"/>
    <property type="match status" value="1"/>
</dbReference>
<dbReference type="InterPro" id="IPR013328">
    <property type="entry name" value="6PGD_dom2"/>
</dbReference>
<reference evidence="8 9" key="1">
    <citation type="submission" date="2022-01" db="EMBL/GenBank/DDBJ databases">
        <authorList>
            <person name="Xiong W."/>
            <person name="Schranz E."/>
        </authorList>
    </citation>
    <scope>NUCLEOTIDE SEQUENCE [LARGE SCALE GENOMIC DNA]</scope>
</reference>
<organism evidence="8 9">
    <name type="scientific">Lactuca virosa</name>
    <dbReference type="NCBI Taxonomy" id="75947"/>
    <lineage>
        <taxon>Eukaryota</taxon>
        <taxon>Viridiplantae</taxon>
        <taxon>Streptophyta</taxon>
        <taxon>Embryophyta</taxon>
        <taxon>Tracheophyta</taxon>
        <taxon>Spermatophyta</taxon>
        <taxon>Magnoliopsida</taxon>
        <taxon>eudicotyledons</taxon>
        <taxon>Gunneridae</taxon>
        <taxon>Pentapetalae</taxon>
        <taxon>asterids</taxon>
        <taxon>campanulids</taxon>
        <taxon>Asterales</taxon>
        <taxon>Asteraceae</taxon>
        <taxon>Cichorioideae</taxon>
        <taxon>Cichorieae</taxon>
        <taxon>Lactucinae</taxon>
        <taxon>Lactuca</taxon>
    </lineage>
</organism>
<accession>A0AAU9LEM3</accession>
<name>A0AAU9LEM3_9ASTR</name>
<comment type="similarity">
    <text evidence="2">Belongs to the 6-phosphogluconate dehydrogenase family.</text>
</comment>
<dbReference type="GO" id="GO:0006098">
    <property type="term" value="P:pentose-phosphate shunt"/>
    <property type="evidence" value="ECO:0007669"/>
    <property type="project" value="UniProtKB-KW"/>
</dbReference>
<comment type="caution">
    <text evidence="8">The sequence shown here is derived from an EMBL/GenBank/DDBJ whole genome shotgun (WGS) entry which is preliminary data.</text>
</comment>
<sequence length="173" mass="18666">MLHLKGGNEIQKIKNPALFPPAENPSSSLSKTPFLSFFSLDSQTTTASLLHIVLKVAAQVPDSGPCATYIGEGGSGNFVKMVHNEIEYGELQSFLIEITADIFDKVLDKTGMKGTGKWTVQQAADLSIAAPTIATSLDSRFQSGLKDVRVEAAKIFKYGGFGDILETQNVDKR</sequence>
<dbReference type="InterPro" id="IPR006114">
    <property type="entry name" value="6PGDH_C"/>
</dbReference>